<name>A0A0G1B742_9BACT</name>
<comment type="caution">
    <text evidence="1">The sequence shown here is derived from an EMBL/GenBank/DDBJ whole genome shotgun (WGS) entry which is preliminary data.</text>
</comment>
<dbReference type="AlphaFoldDB" id="A0A0G1B742"/>
<gene>
    <name evidence="1" type="ORF">UV05_C0048G0001</name>
</gene>
<protein>
    <submittedName>
        <fullName evidence="1">Uncharacterized protein</fullName>
    </submittedName>
</protein>
<feature type="non-terminal residue" evidence="1">
    <location>
        <position position="154"/>
    </location>
</feature>
<organism evidence="1 2">
    <name type="scientific">candidate division CPR1 bacterium GW2011_GWA2_42_17</name>
    <dbReference type="NCBI Taxonomy" id="1618341"/>
    <lineage>
        <taxon>Bacteria</taxon>
        <taxon>candidate division CPR1</taxon>
    </lineage>
</organism>
<evidence type="ECO:0000313" key="1">
    <source>
        <dbReference type="EMBL" id="KKS42116.1"/>
    </source>
</evidence>
<accession>A0A0G1B742</accession>
<reference evidence="1 2" key="1">
    <citation type="journal article" date="2015" name="Nature">
        <title>rRNA introns, odd ribosomes, and small enigmatic genomes across a large radiation of phyla.</title>
        <authorList>
            <person name="Brown C.T."/>
            <person name="Hug L.A."/>
            <person name="Thomas B.C."/>
            <person name="Sharon I."/>
            <person name="Castelle C.J."/>
            <person name="Singh A."/>
            <person name="Wilkins M.J."/>
            <person name="Williams K.H."/>
            <person name="Banfield J.F."/>
        </authorList>
    </citation>
    <scope>NUCLEOTIDE SEQUENCE [LARGE SCALE GENOMIC DNA]</scope>
</reference>
<sequence length="154" mass="17729">MRVKPVLSRSSTFCIVAIDKNENKVYKNVNMMLKSLDNRKVFLSADDHLQLGLFLSDQSKSIKWLKGWLPPEYDHKNIYALLTRLKRRQFISQTGRGQFQLSAIGRDRLFRLYPLLANRPLDSGYFFTAILDFGGYTDTLKVRPSIGGYGNVFS</sequence>
<dbReference type="EMBL" id="LCCZ01000048">
    <property type="protein sequence ID" value="KKS42116.1"/>
    <property type="molecule type" value="Genomic_DNA"/>
</dbReference>
<dbReference type="Proteomes" id="UP000034875">
    <property type="component" value="Unassembled WGS sequence"/>
</dbReference>
<evidence type="ECO:0000313" key="2">
    <source>
        <dbReference type="Proteomes" id="UP000034875"/>
    </source>
</evidence>
<proteinExistence type="predicted"/>